<accession>A0A2N5NCK8</accession>
<reference evidence="1 2" key="1">
    <citation type="submission" date="2017-05" db="EMBL/GenBank/DDBJ databases">
        <title>Functional genome analysis of Paenibacillus pasadenensis strain R16: insights on endophytic life style and antifungal activity.</title>
        <authorList>
            <person name="Passera A."/>
            <person name="Marcolungo L."/>
            <person name="Casati P."/>
            <person name="Brasca M."/>
            <person name="Quaglino F."/>
            <person name="Delledonne M."/>
        </authorList>
    </citation>
    <scope>NUCLEOTIDE SEQUENCE [LARGE SCALE GENOMIC DNA]</scope>
    <source>
        <strain evidence="1 2">R16</strain>
    </source>
</reference>
<name>A0A2N5NCK8_9BACL</name>
<evidence type="ECO:0000313" key="2">
    <source>
        <dbReference type="Proteomes" id="UP000234789"/>
    </source>
</evidence>
<comment type="caution">
    <text evidence="1">The sequence shown here is derived from an EMBL/GenBank/DDBJ whole genome shotgun (WGS) entry which is preliminary data.</text>
</comment>
<evidence type="ECO:0000313" key="1">
    <source>
        <dbReference type="EMBL" id="PLT48058.1"/>
    </source>
</evidence>
<dbReference type="AlphaFoldDB" id="A0A2N5NCK8"/>
<dbReference type="Proteomes" id="UP000234789">
    <property type="component" value="Unassembled WGS sequence"/>
</dbReference>
<gene>
    <name evidence="1" type="ORF">B8V81_0190</name>
</gene>
<dbReference type="EMBL" id="NFEZ01000001">
    <property type="protein sequence ID" value="PLT48058.1"/>
    <property type="molecule type" value="Genomic_DNA"/>
</dbReference>
<proteinExistence type="predicted"/>
<keyword evidence="2" id="KW-1185">Reference proteome</keyword>
<sequence length="43" mass="4930">MNAKGREERRAFFSSFCRLEAVQRLPAGKVMVWASFLVSAPRE</sequence>
<protein>
    <submittedName>
        <fullName evidence="1">Uncharacterized protein</fullName>
    </submittedName>
</protein>
<organism evidence="1 2">
    <name type="scientific">Paenibacillus pasadenensis</name>
    <dbReference type="NCBI Taxonomy" id="217090"/>
    <lineage>
        <taxon>Bacteria</taxon>
        <taxon>Bacillati</taxon>
        <taxon>Bacillota</taxon>
        <taxon>Bacilli</taxon>
        <taxon>Bacillales</taxon>
        <taxon>Paenibacillaceae</taxon>
        <taxon>Paenibacillus</taxon>
    </lineage>
</organism>